<dbReference type="Gene3D" id="2.40.30.10">
    <property type="entry name" value="Translation factors"/>
    <property type="match status" value="2"/>
</dbReference>
<dbReference type="InterPro" id="IPR033720">
    <property type="entry name" value="EFTU_2"/>
</dbReference>
<evidence type="ECO:0000256" key="3">
    <source>
        <dbReference type="ARBA" id="ARBA00011245"/>
    </source>
</evidence>
<evidence type="ECO:0000256" key="12">
    <source>
        <dbReference type="ARBA" id="ARBA00023128"/>
    </source>
</evidence>
<dbReference type="InterPro" id="IPR009000">
    <property type="entry name" value="Transl_B-barrel_sf"/>
</dbReference>
<dbReference type="NCBIfam" id="TIGR00485">
    <property type="entry name" value="EF-Tu"/>
    <property type="match status" value="1"/>
</dbReference>
<evidence type="ECO:0000256" key="14">
    <source>
        <dbReference type="ARBA" id="ARBA00051990"/>
    </source>
</evidence>
<gene>
    <name evidence="17" type="ORF">BaRGS_00024618</name>
</gene>
<evidence type="ECO:0000256" key="10">
    <source>
        <dbReference type="ARBA" id="ARBA00022917"/>
    </source>
</evidence>
<dbReference type="GO" id="GO:0005525">
    <property type="term" value="F:GTP binding"/>
    <property type="evidence" value="ECO:0007669"/>
    <property type="project" value="UniProtKB-UniRule"/>
</dbReference>
<feature type="domain" description="Tr-type G" evidence="16">
    <location>
        <begin position="56"/>
        <end position="251"/>
    </location>
</feature>
<dbReference type="InterPro" id="IPR000795">
    <property type="entry name" value="T_Tr_GTP-bd_dom"/>
</dbReference>
<dbReference type="PROSITE" id="PS51722">
    <property type="entry name" value="G_TR_2"/>
    <property type="match status" value="1"/>
</dbReference>
<dbReference type="GO" id="GO:0046872">
    <property type="term" value="F:metal ion binding"/>
    <property type="evidence" value="ECO:0007669"/>
    <property type="project" value="UniProtKB-KW"/>
</dbReference>
<keyword evidence="11" id="KW-0809">Transit peptide</keyword>
<organism evidence="17 18">
    <name type="scientific">Batillaria attramentaria</name>
    <dbReference type="NCBI Taxonomy" id="370345"/>
    <lineage>
        <taxon>Eukaryota</taxon>
        <taxon>Metazoa</taxon>
        <taxon>Spiralia</taxon>
        <taxon>Lophotrochozoa</taxon>
        <taxon>Mollusca</taxon>
        <taxon>Gastropoda</taxon>
        <taxon>Caenogastropoda</taxon>
        <taxon>Sorbeoconcha</taxon>
        <taxon>Cerithioidea</taxon>
        <taxon>Batillariidae</taxon>
        <taxon>Batillaria</taxon>
    </lineage>
</organism>
<evidence type="ECO:0000313" key="17">
    <source>
        <dbReference type="EMBL" id="KAK7484129.1"/>
    </source>
</evidence>
<comment type="subunit">
    <text evidence="3">Monomer.</text>
</comment>
<proteinExistence type="inferred from homology"/>
<dbReference type="PROSITE" id="PS00301">
    <property type="entry name" value="G_TR_1"/>
    <property type="match status" value="1"/>
</dbReference>
<comment type="catalytic activity">
    <reaction evidence="14">
        <text>GTP + H2O = GDP + phosphate + H(+)</text>
        <dbReference type="Rhea" id="RHEA:19669"/>
        <dbReference type="ChEBI" id="CHEBI:15377"/>
        <dbReference type="ChEBI" id="CHEBI:15378"/>
        <dbReference type="ChEBI" id="CHEBI:37565"/>
        <dbReference type="ChEBI" id="CHEBI:43474"/>
        <dbReference type="ChEBI" id="CHEBI:58189"/>
        <dbReference type="EC" id="3.6.5.3"/>
    </reaction>
    <physiologicalReaction direction="left-to-right" evidence="14">
        <dbReference type="Rhea" id="RHEA:19670"/>
    </physiologicalReaction>
</comment>
<dbReference type="CDD" id="cd03706">
    <property type="entry name" value="mtEFTU_III"/>
    <property type="match status" value="1"/>
</dbReference>
<dbReference type="Proteomes" id="UP001519460">
    <property type="component" value="Unassembled WGS sequence"/>
</dbReference>
<keyword evidence="12" id="KW-0496">Mitochondrion</keyword>
<dbReference type="PANTHER" id="PTHR43721:SF36">
    <property type="entry name" value="ELONGATION FACTOR TU, MITOCHONDRIAL"/>
    <property type="match status" value="1"/>
</dbReference>
<dbReference type="CDD" id="cd01884">
    <property type="entry name" value="EF_Tu"/>
    <property type="match status" value="1"/>
</dbReference>
<evidence type="ECO:0000256" key="9">
    <source>
        <dbReference type="ARBA" id="ARBA00022842"/>
    </source>
</evidence>
<dbReference type="AlphaFoldDB" id="A0ABD0KAL5"/>
<dbReference type="InterPro" id="IPR031157">
    <property type="entry name" value="G_TR_CS"/>
</dbReference>
<dbReference type="InterPro" id="IPR009001">
    <property type="entry name" value="Transl_elong_EF1A/Init_IF2_C"/>
</dbReference>
<evidence type="ECO:0000256" key="7">
    <source>
        <dbReference type="ARBA" id="ARBA00022768"/>
    </source>
</evidence>
<dbReference type="InterPro" id="IPR027417">
    <property type="entry name" value="P-loop_NTPase"/>
</dbReference>
<dbReference type="NCBIfam" id="NF009373">
    <property type="entry name" value="PRK12736.1"/>
    <property type="match status" value="1"/>
</dbReference>
<evidence type="ECO:0000256" key="2">
    <source>
        <dbReference type="ARBA" id="ARBA00007249"/>
    </source>
</evidence>
<accession>A0ABD0KAL5</accession>
<evidence type="ECO:0000256" key="15">
    <source>
        <dbReference type="RuleBase" id="RU000325"/>
    </source>
</evidence>
<dbReference type="Pfam" id="PF03143">
    <property type="entry name" value="GTP_EFTU_D3"/>
    <property type="match status" value="1"/>
</dbReference>
<dbReference type="GO" id="GO:0003746">
    <property type="term" value="F:translation elongation factor activity"/>
    <property type="evidence" value="ECO:0007669"/>
    <property type="project" value="UniProtKB-UniRule"/>
</dbReference>
<dbReference type="CDD" id="cd03697">
    <property type="entry name" value="EFTU_II"/>
    <property type="match status" value="1"/>
</dbReference>
<evidence type="ECO:0000256" key="4">
    <source>
        <dbReference type="ARBA" id="ARBA00022490"/>
    </source>
</evidence>
<comment type="caution">
    <text evidence="17">The sequence shown here is derived from an EMBL/GenBank/DDBJ whole genome shotgun (WGS) entry which is preliminary data.</text>
</comment>
<evidence type="ECO:0000256" key="1">
    <source>
        <dbReference type="ARBA" id="ARBA00004173"/>
    </source>
</evidence>
<dbReference type="FunFam" id="2.40.30.10:FF:000001">
    <property type="entry name" value="Elongation factor Tu"/>
    <property type="match status" value="1"/>
</dbReference>
<dbReference type="NCBIfam" id="NF000766">
    <property type="entry name" value="PRK00049.1"/>
    <property type="match status" value="1"/>
</dbReference>
<dbReference type="GO" id="GO:0003924">
    <property type="term" value="F:GTPase activity"/>
    <property type="evidence" value="ECO:0007669"/>
    <property type="project" value="UniProtKB-UniRule"/>
</dbReference>
<dbReference type="InterPro" id="IPR004541">
    <property type="entry name" value="Transl_elong_EFTu/EF1A_bac/org"/>
</dbReference>
<keyword evidence="7 15" id="KW-0251">Elongation factor</keyword>
<comment type="subcellular location">
    <subcellularLocation>
        <location evidence="1">Mitochondrion</location>
    </subcellularLocation>
</comment>
<evidence type="ECO:0000256" key="11">
    <source>
        <dbReference type="ARBA" id="ARBA00022946"/>
    </source>
</evidence>
<dbReference type="InterPro" id="IPR004160">
    <property type="entry name" value="Transl_elong_EFTu/EF1A_C"/>
</dbReference>
<dbReference type="EMBL" id="JACVVK020000215">
    <property type="protein sequence ID" value="KAK7484129.1"/>
    <property type="molecule type" value="Genomic_DNA"/>
</dbReference>
<keyword evidence="8" id="KW-0378">Hydrolase</keyword>
<dbReference type="PRINTS" id="PR00315">
    <property type="entry name" value="ELONGATNFCT"/>
</dbReference>
<dbReference type="InterPro" id="IPR050055">
    <property type="entry name" value="EF-Tu_GTPase"/>
</dbReference>
<dbReference type="GO" id="GO:0005739">
    <property type="term" value="C:mitochondrion"/>
    <property type="evidence" value="ECO:0007669"/>
    <property type="project" value="UniProtKB-SubCell"/>
</dbReference>
<dbReference type="InterPro" id="IPR041709">
    <property type="entry name" value="EF-Tu_GTP-bd"/>
</dbReference>
<reference evidence="17 18" key="1">
    <citation type="journal article" date="2023" name="Sci. Data">
        <title>Genome assembly of the Korean intertidal mud-creeper Batillaria attramentaria.</title>
        <authorList>
            <person name="Patra A.K."/>
            <person name="Ho P.T."/>
            <person name="Jun S."/>
            <person name="Lee S.J."/>
            <person name="Kim Y."/>
            <person name="Won Y.J."/>
        </authorList>
    </citation>
    <scope>NUCLEOTIDE SEQUENCE [LARGE SCALE GENOMIC DNA]</scope>
    <source>
        <strain evidence="17">Wonlab-2016</strain>
    </source>
</reference>
<sequence length="462" mass="51678">MATFILRRALASQRFAFRSLAHVKLDTLSCTQRTLFTSIHRLAAAPAAKKSFSRDKPHMNIGTVGHVDHGKTTLTAAITKVLAEDAKADFKRYEDIDRAPEERARGITINAALVEYETEERHYGHVDCPGHADYIKNMITGTATMDGCILVVAATDGTMPQTREHLLLAKQIGIQKLVVFINKADAADKEMLELVEMEVRELLTEFGYDGDNTPVIIGSALCALEGREPELGADKVRELLKAVDSYIPLPVRDLDKPFYMPLESIFSIPGRGTVVSGKLERGVIKKGDDCEIMGFDKQWKTTITGIEMFKKNLDRAEAGDQLGALIRNIKRDELRRGLVLGKPGSLSMHNHFEAQLYLLSKEEGGRTKPFTPYFQTQMFCTTWDVPALLEIPDKDLIMPGEDARVIMNLRRKMVMEKGIRFTVRDGSGTLGYGVITNILPDRNVEDIEQERVAARDKKRSQQ</sequence>
<name>A0ABD0KAL5_9CAEN</name>
<dbReference type="PANTHER" id="PTHR43721">
    <property type="entry name" value="ELONGATION FACTOR TU-RELATED"/>
    <property type="match status" value="1"/>
</dbReference>
<dbReference type="InterPro" id="IPR004161">
    <property type="entry name" value="EFTu-like_2"/>
</dbReference>
<keyword evidence="4" id="KW-0963">Cytoplasm</keyword>
<dbReference type="SUPFAM" id="SSF52540">
    <property type="entry name" value="P-loop containing nucleoside triphosphate hydrolases"/>
    <property type="match status" value="1"/>
</dbReference>
<keyword evidence="13 15" id="KW-0342">GTP-binding</keyword>
<dbReference type="Pfam" id="PF00009">
    <property type="entry name" value="GTP_EFTU"/>
    <property type="match status" value="1"/>
</dbReference>
<protein>
    <recommendedName>
        <fullName evidence="15">Elongation factor Tu</fullName>
    </recommendedName>
</protein>
<keyword evidence="9" id="KW-0460">Magnesium</keyword>
<dbReference type="SUPFAM" id="SSF50465">
    <property type="entry name" value="EF-Tu/eEF-1alpha/eIF2-gamma C-terminal domain"/>
    <property type="match status" value="1"/>
</dbReference>
<keyword evidence="10" id="KW-0648">Protein biosynthesis</keyword>
<evidence type="ECO:0000313" key="18">
    <source>
        <dbReference type="Proteomes" id="UP001519460"/>
    </source>
</evidence>
<keyword evidence="6 15" id="KW-0547">Nucleotide-binding</keyword>
<dbReference type="FunFam" id="3.40.50.300:FF:000576">
    <property type="entry name" value="Elongation factor Tu"/>
    <property type="match status" value="1"/>
</dbReference>
<comment type="function">
    <text evidence="15">This protein promotes the GTP-dependent binding of aminoacyl-tRNA to the A-site of ribosomes during protein biosynthesis.</text>
</comment>
<evidence type="ECO:0000259" key="16">
    <source>
        <dbReference type="PROSITE" id="PS51722"/>
    </source>
</evidence>
<evidence type="ECO:0000256" key="5">
    <source>
        <dbReference type="ARBA" id="ARBA00022723"/>
    </source>
</evidence>
<comment type="similarity">
    <text evidence="2 15">Belongs to the TRAFAC class translation factor GTPase superfamily. Classic translation factor GTPase family. EF-Tu/EF-1A subfamily.</text>
</comment>
<dbReference type="Pfam" id="PF03144">
    <property type="entry name" value="GTP_EFTU_D2"/>
    <property type="match status" value="1"/>
</dbReference>
<dbReference type="SUPFAM" id="SSF50447">
    <property type="entry name" value="Translation proteins"/>
    <property type="match status" value="1"/>
</dbReference>
<dbReference type="NCBIfam" id="NF009372">
    <property type="entry name" value="PRK12735.1"/>
    <property type="match status" value="1"/>
</dbReference>
<evidence type="ECO:0000256" key="13">
    <source>
        <dbReference type="ARBA" id="ARBA00023134"/>
    </source>
</evidence>
<evidence type="ECO:0000256" key="6">
    <source>
        <dbReference type="ARBA" id="ARBA00022741"/>
    </source>
</evidence>
<dbReference type="Gene3D" id="3.40.50.300">
    <property type="entry name" value="P-loop containing nucleotide triphosphate hydrolases"/>
    <property type="match status" value="1"/>
</dbReference>
<evidence type="ECO:0000256" key="8">
    <source>
        <dbReference type="ARBA" id="ARBA00022801"/>
    </source>
</evidence>
<keyword evidence="18" id="KW-1185">Reference proteome</keyword>
<keyword evidence="5" id="KW-0479">Metal-binding</keyword>